<name>A0A9Q9J0A9_9XANT</name>
<protein>
    <submittedName>
        <fullName evidence="1">Uncharacterized protein</fullName>
    </submittedName>
</protein>
<evidence type="ECO:0000313" key="2">
    <source>
        <dbReference type="Proteomes" id="UP001058381"/>
    </source>
</evidence>
<organism evidence="1 2">
    <name type="scientific">Xanthomonas prunicola</name>
    <dbReference type="NCBI Taxonomy" id="2053930"/>
    <lineage>
        <taxon>Bacteria</taxon>
        <taxon>Pseudomonadati</taxon>
        <taxon>Pseudomonadota</taxon>
        <taxon>Gammaproteobacteria</taxon>
        <taxon>Lysobacterales</taxon>
        <taxon>Lysobacteraceae</taxon>
        <taxon>Xanthomonas</taxon>
    </lineage>
</organism>
<accession>A0A9Q9J0A9</accession>
<dbReference type="Proteomes" id="UP001058381">
    <property type="component" value="Chromosome"/>
</dbReference>
<reference evidence="1" key="1">
    <citation type="submission" date="2022-04" db="EMBL/GenBank/DDBJ databases">
        <title>Xanthomonas prunicola pv. tritici, a pathogen causing a previously unreported foliar disease of wheat.</title>
        <authorList>
            <person name="Clavijo F."/>
            <person name="Curland R.D."/>
            <person name="Dill-Macky R."/>
            <person name="Pereyra S."/>
            <person name="Roman-Reyna V."/>
            <person name="Siri M.I."/>
        </authorList>
    </citation>
    <scope>NUCLEOTIDE SEQUENCE</scope>
    <source>
        <strain evidence="1">CIX249</strain>
    </source>
</reference>
<dbReference type="AlphaFoldDB" id="A0A9Q9J0A9"/>
<sequence>MLHQRPRASDIIATNLRRARQALVLGHDATHLRQMRRIHGSHLGHARRRPIASGRPSVDAFHLQQTWTQRRIGRRRNLGCARCLGTRPGLPLRTVEGFGTRAFGQRGSQ</sequence>
<dbReference type="GeneID" id="75152608"/>
<gene>
    <name evidence="1" type="ORF">M0D43_14600</name>
</gene>
<dbReference type="EMBL" id="CP096142">
    <property type="protein sequence ID" value="UXA64195.1"/>
    <property type="molecule type" value="Genomic_DNA"/>
</dbReference>
<dbReference type="RefSeq" id="WP_252161983.1">
    <property type="nucleotide sequence ID" value="NZ_CP094827.1"/>
</dbReference>
<proteinExistence type="predicted"/>
<evidence type="ECO:0000313" key="1">
    <source>
        <dbReference type="EMBL" id="UXA64195.1"/>
    </source>
</evidence>